<accession>A0A804HW58</accession>
<dbReference type="Proteomes" id="UP000012960">
    <property type="component" value="Unplaced"/>
</dbReference>
<name>A0A804HW58_MUSAM</name>
<proteinExistence type="predicted"/>
<protein>
    <submittedName>
        <fullName evidence="1">Uncharacterized protein</fullName>
    </submittedName>
</protein>
<keyword evidence="2" id="KW-1185">Reference proteome</keyword>
<dbReference type="EnsemblPlants" id="Ma01_t19810.1">
    <property type="protein sequence ID" value="Ma01_p19810.1"/>
    <property type="gene ID" value="Ma01_g19810"/>
</dbReference>
<dbReference type="InParanoid" id="A0A804HW58"/>
<dbReference type="AlphaFoldDB" id="A0A804HW58"/>
<dbReference type="Gramene" id="Ma01_t19810.1">
    <property type="protein sequence ID" value="Ma01_p19810.1"/>
    <property type="gene ID" value="Ma01_g19810"/>
</dbReference>
<evidence type="ECO:0000313" key="2">
    <source>
        <dbReference type="Proteomes" id="UP000012960"/>
    </source>
</evidence>
<organism evidence="1 2">
    <name type="scientific">Musa acuminata subsp. malaccensis</name>
    <name type="common">Wild banana</name>
    <name type="synonym">Musa malaccensis</name>
    <dbReference type="NCBI Taxonomy" id="214687"/>
    <lineage>
        <taxon>Eukaryota</taxon>
        <taxon>Viridiplantae</taxon>
        <taxon>Streptophyta</taxon>
        <taxon>Embryophyta</taxon>
        <taxon>Tracheophyta</taxon>
        <taxon>Spermatophyta</taxon>
        <taxon>Magnoliopsida</taxon>
        <taxon>Liliopsida</taxon>
        <taxon>Zingiberales</taxon>
        <taxon>Musaceae</taxon>
        <taxon>Musa</taxon>
    </lineage>
</organism>
<reference evidence="1" key="1">
    <citation type="submission" date="2021-05" db="UniProtKB">
        <authorList>
            <consortium name="EnsemblPlants"/>
        </authorList>
    </citation>
    <scope>IDENTIFICATION</scope>
    <source>
        <strain evidence="1">subsp. malaccensis</strain>
    </source>
</reference>
<sequence>MTTRIKKVQRVGYWFNCETLESLEGVSVGSNGMKKRMLKVLHISDFLSAVRERDLESHLSKGKVGLSFFTL</sequence>
<evidence type="ECO:0000313" key="1">
    <source>
        <dbReference type="EnsemblPlants" id="Ma01_p19810.1"/>
    </source>
</evidence>